<name>A0AAD4XK65_9MAGN</name>
<organism evidence="11 12">
    <name type="scientific">Papaver atlanticum</name>
    <dbReference type="NCBI Taxonomy" id="357466"/>
    <lineage>
        <taxon>Eukaryota</taxon>
        <taxon>Viridiplantae</taxon>
        <taxon>Streptophyta</taxon>
        <taxon>Embryophyta</taxon>
        <taxon>Tracheophyta</taxon>
        <taxon>Spermatophyta</taxon>
        <taxon>Magnoliopsida</taxon>
        <taxon>Ranunculales</taxon>
        <taxon>Papaveraceae</taxon>
        <taxon>Papaveroideae</taxon>
        <taxon>Papaver</taxon>
    </lineage>
</organism>
<gene>
    <name evidence="11" type="ORF">MKW98_001386</name>
</gene>
<feature type="signal peptide" evidence="8">
    <location>
        <begin position="1"/>
        <end position="32"/>
    </location>
</feature>
<keyword evidence="5" id="KW-0964">Secreted</keyword>
<keyword evidence="12" id="KW-1185">Reference proteome</keyword>
<reference evidence="11" key="1">
    <citation type="submission" date="2022-04" db="EMBL/GenBank/DDBJ databases">
        <title>A functionally conserved STORR gene fusion in Papaver species that diverged 16.8 million years ago.</title>
        <authorList>
            <person name="Catania T."/>
        </authorList>
    </citation>
    <scope>NUCLEOTIDE SEQUENCE</scope>
    <source>
        <strain evidence="11">S-188037</strain>
    </source>
</reference>
<dbReference type="InterPro" id="IPR029411">
    <property type="entry name" value="RG-lyase_III"/>
</dbReference>
<evidence type="ECO:0000256" key="2">
    <source>
        <dbReference type="ARBA" id="ARBA00004613"/>
    </source>
</evidence>
<protein>
    <recommendedName>
        <fullName evidence="4">rhamnogalacturonan endolyase</fullName>
        <ecNumber evidence="4">4.2.2.23</ecNumber>
    </recommendedName>
</protein>
<keyword evidence="6 8" id="KW-0732">Signal</keyword>
<dbReference type="SUPFAM" id="SSF49452">
    <property type="entry name" value="Starch-binding domain-like"/>
    <property type="match status" value="1"/>
</dbReference>
<dbReference type="Pfam" id="PF14686">
    <property type="entry name" value="fn3_3"/>
    <property type="match status" value="1"/>
</dbReference>
<dbReference type="Gene3D" id="2.60.120.260">
    <property type="entry name" value="Galactose-binding domain-like"/>
    <property type="match status" value="1"/>
</dbReference>
<dbReference type="CDD" id="cd10316">
    <property type="entry name" value="RGL4_M"/>
    <property type="match status" value="1"/>
</dbReference>
<dbReference type="Pfam" id="PF06045">
    <property type="entry name" value="Rhamnogal_lyase"/>
    <property type="match status" value="1"/>
</dbReference>
<dbReference type="CDD" id="cd10320">
    <property type="entry name" value="RGL4_N"/>
    <property type="match status" value="1"/>
</dbReference>
<dbReference type="GO" id="GO:0005975">
    <property type="term" value="P:carbohydrate metabolic process"/>
    <property type="evidence" value="ECO:0007669"/>
    <property type="project" value="InterPro"/>
</dbReference>
<dbReference type="SUPFAM" id="SSF49785">
    <property type="entry name" value="Galactose-binding domain-like"/>
    <property type="match status" value="1"/>
</dbReference>
<dbReference type="PANTHER" id="PTHR32018:SF6">
    <property type="entry name" value="RHAMNOGALACTURONAN ENDOLYASE"/>
    <property type="match status" value="1"/>
</dbReference>
<dbReference type="CDD" id="cd10317">
    <property type="entry name" value="RGL4_C"/>
    <property type="match status" value="1"/>
</dbReference>
<dbReference type="InterPro" id="IPR029413">
    <property type="entry name" value="RG-lyase_II"/>
</dbReference>
<keyword evidence="7" id="KW-0456">Lyase</keyword>
<dbReference type="EMBL" id="JAJJMB010008870">
    <property type="protein sequence ID" value="KAI3920130.1"/>
    <property type="molecule type" value="Genomic_DNA"/>
</dbReference>
<evidence type="ECO:0000256" key="5">
    <source>
        <dbReference type="ARBA" id="ARBA00022525"/>
    </source>
</evidence>
<evidence type="ECO:0000256" key="3">
    <source>
        <dbReference type="ARBA" id="ARBA00010418"/>
    </source>
</evidence>
<dbReference type="Pfam" id="PF14683">
    <property type="entry name" value="CBM-like"/>
    <property type="match status" value="1"/>
</dbReference>
<comment type="subcellular location">
    <subcellularLocation>
        <location evidence="2">Secreted</location>
    </subcellularLocation>
</comment>
<evidence type="ECO:0000256" key="8">
    <source>
        <dbReference type="SAM" id="SignalP"/>
    </source>
</evidence>
<dbReference type="AlphaFoldDB" id="A0AAD4XK65"/>
<dbReference type="Gene3D" id="2.60.40.1120">
    <property type="entry name" value="Carboxypeptidase-like, regulatory domain"/>
    <property type="match status" value="1"/>
</dbReference>
<dbReference type="GO" id="GO:0030246">
    <property type="term" value="F:carbohydrate binding"/>
    <property type="evidence" value="ECO:0007669"/>
    <property type="project" value="InterPro"/>
</dbReference>
<evidence type="ECO:0000259" key="9">
    <source>
        <dbReference type="Pfam" id="PF14683"/>
    </source>
</evidence>
<evidence type="ECO:0000256" key="4">
    <source>
        <dbReference type="ARBA" id="ARBA00012437"/>
    </source>
</evidence>
<comment type="catalytic activity">
    <reaction evidence="1">
        <text>Endotype eliminative cleavage of L-alpha-rhamnopyranosyl-(1-&gt;4)-alpha-D-galactopyranosyluronic acid bonds of rhamnogalacturonan I domains in ramified hairy regions of pectin leaving L-rhamnopyranose at the reducing end and 4-deoxy-4,5-unsaturated D-galactopyranosyluronic acid at the non-reducing end.</text>
        <dbReference type="EC" id="4.2.2.23"/>
    </reaction>
</comment>
<dbReference type="GO" id="GO:0005576">
    <property type="term" value="C:extracellular region"/>
    <property type="evidence" value="ECO:0007669"/>
    <property type="project" value="UniProtKB-SubCell"/>
</dbReference>
<evidence type="ECO:0000256" key="6">
    <source>
        <dbReference type="ARBA" id="ARBA00022729"/>
    </source>
</evidence>
<dbReference type="Proteomes" id="UP001202328">
    <property type="component" value="Unassembled WGS sequence"/>
</dbReference>
<evidence type="ECO:0000256" key="7">
    <source>
        <dbReference type="ARBA" id="ARBA00023239"/>
    </source>
</evidence>
<comment type="caution">
    <text evidence="11">The sequence shown here is derived from an EMBL/GenBank/DDBJ whole genome shotgun (WGS) entry which is preliminary data.</text>
</comment>
<evidence type="ECO:0000259" key="10">
    <source>
        <dbReference type="Pfam" id="PF14686"/>
    </source>
</evidence>
<accession>A0AAD4XK65</accession>
<proteinExistence type="inferred from homology"/>
<evidence type="ECO:0000256" key="1">
    <source>
        <dbReference type="ARBA" id="ARBA00001324"/>
    </source>
</evidence>
<feature type="domain" description="Rhamnogalacturonan lyase" evidence="10">
    <location>
        <begin position="422"/>
        <end position="494"/>
    </location>
</feature>
<feature type="domain" description="Rhamnogalacturonan lyase" evidence="9">
    <location>
        <begin position="507"/>
        <end position="706"/>
    </location>
</feature>
<comment type="similarity">
    <text evidence="3">Belongs to the polysaccharide lyase 4 family.</text>
</comment>
<dbReference type="PANTHER" id="PTHR32018">
    <property type="entry name" value="RHAMNOGALACTURONATE LYASE FAMILY PROTEIN"/>
    <property type="match status" value="1"/>
</dbReference>
<dbReference type="Gene3D" id="2.70.98.10">
    <property type="match status" value="1"/>
</dbReference>
<dbReference type="GO" id="GO:0102210">
    <property type="term" value="F:rhamnogalacturonan endolyase activity"/>
    <property type="evidence" value="ECO:0007669"/>
    <property type="project" value="UniProtKB-EC"/>
</dbReference>
<dbReference type="InterPro" id="IPR013784">
    <property type="entry name" value="Carb-bd-like_fold"/>
</dbReference>
<dbReference type="InterPro" id="IPR008979">
    <property type="entry name" value="Galactose-bd-like_sf"/>
</dbReference>
<sequence>MTRRNQQTFISWRFLFLFVTTLLLNTFPVSHQIRNDVDKSTFEGSPSVTPYEDKTDERVVFEGCGGVASSSHIPVQLIIQHGYVIIDNGIVQITLSKPEGHVIGISYNGLDNVLETKNNPDNRGYWDLNFDEPRKKKESKHEDYDRIKGTKFRVITEDENQVELSFLRSWDPSMQGKYVPMNIDKRFVMLRGCSGFYSYGIYERLEGWPSSNLTETRIAFKLSNDKFNYMAVSDARQRLMPTQQDRESGHPLAYPEAVRLTNPTNPLFKGEVDDKYQYSCENKDNRVHGWISSDHSVGFWIITPSDEFRTGGPLKQDLTSHVGPTALAMFVSTHYAGETLELRFAEGEPWKKVFGPVLIYLNSAASLDGKLNNPYQELWEDAKHQMIVEVENWPYNFPASEDYLKSDQRGAVSGKLVVHNSSAYVGLAPLGNAGSWQNETKGYQFWTNADANGTFSIRNVRKGDYNLFAWVPGFIGDYRYNVNLTILPGSDINLGILIFDPPRDGPTIWEIGYPDRSAEEFFVPNPDPRYINRLYVDHRIDREGKILSSVDKFRQYGLWKRYAEMYPHEDLVYTIGLNDYSKDWFYAQVPRRIGAKEFKKTTWKIKFNLVNVDETGTYTLWVALASATYAELQVRINNENDHVPHFTTHMIGRDNAVARHGIHGLYSLFHVDVSNSRLVQGQNTIFLTQARNNSAFRAIMYDYIRLEGPSVLYI</sequence>
<dbReference type="InterPro" id="IPR011013">
    <property type="entry name" value="Gal_mutarotase_sf_dom"/>
</dbReference>
<dbReference type="InterPro" id="IPR010325">
    <property type="entry name" value="Rhamnogal_lyase"/>
</dbReference>
<dbReference type="InterPro" id="IPR051850">
    <property type="entry name" value="Polysacch_Lyase_4"/>
</dbReference>
<evidence type="ECO:0000313" key="11">
    <source>
        <dbReference type="EMBL" id="KAI3920130.1"/>
    </source>
</evidence>
<dbReference type="SUPFAM" id="SSF74650">
    <property type="entry name" value="Galactose mutarotase-like"/>
    <property type="match status" value="1"/>
</dbReference>
<evidence type="ECO:0000313" key="12">
    <source>
        <dbReference type="Proteomes" id="UP001202328"/>
    </source>
</evidence>
<feature type="chain" id="PRO_5041958390" description="rhamnogalacturonan endolyase" evidence="8">
    <location>
        <begin position="33"/>
        <end position="714"/>
    </location>
</feature>
<dbReference type="InterPro" id="IPR014718">
    <property type="entry name" value="GH-type_carb-bd"/>
</dbReference>
<dbReference type="EC" id="4.2.2.23" evidence="4"/>